<dbReference type="InterPro" id="IPR044788">
    <property type="entry name" value="X8_dom_prot"/>
</dbReference>
<keyword evidence="8" id="KW-0449">Lipoprotein</keyword>
<feature type="signal peptide" evidence="9">
    <location>
        <begin position="1"/>
        <end position="20"/>
    </location>
</feature>
<keyword evidence="2" id="KW-1003">Cell membrane</keyword>
<organism evidence="11 12">
    <name type="scientific">Vigna unguiculata</name>
    <name type="common">Cowpea</name>
    <dbReference type="NCBI Taxonomy" id="3917"/>
    <lineage>
        <taxon>Eukaryota</taxon>
        <taxon>Viridiplantae</taxon>
        <taxon>Streptophyta</taxon>
        <taxon>Embryophyta</taxon>
        <taxon>Tracheophyta</taxon>
        <taxon>Spermatophyta</taxon>
        <taxon>Magnoliopsida</taxon>
        <taxon>eudicotyledons</taxon>
        <taxon>Gunneridae</taxon>
        <taxon>Pentapetalae</taxon>
        <taxon>rosids</taxon>
        <taxon>fabids</taxon>
        <taxon>Fabales</taxon>
        <taxon>Fabaceae</taxon>
        <taxon>Papilionoideae</taxon>
        <taxon>50 kb inversion clade</taxon>
        <taxon>NPAAA clade</taxon>
        <taxon>indigoferoid/millettioid clade</taxon>
        <taxon>Phaseoleae</taxon>
        <taxon>Vigna</taxon>
    </lineage>
</organism>
<evidence type="ECO:0000256" key="3">
    <source>
        <dbReference type="ARBA" id="ARBA00022622"/>
    </source>
</evidence>
<accession>A0A4D6NN58</accession>
<proteinExistence type="predicted"/>
<evidence type="ECO:0000259" key="10">
    <source>
        <dbReference type="SMART" id="SM00768"/>
    </source>
</evidence>
<dbReference type="GO" id="GO:0016301">
    <property type="term" value="F:kinase activity"/>
    <property type="evidence" value="ECO:0007669"/>
    <property type="project" value="UniProtKB-KW"/>
</dbReference>
<keyword evidence="6" id="KW-1015">Disulfide bond</keyword>
<evidence type="ECO:0000256" key="8">
    <source>
        <dbReference type="ARBA" id="ARBA00023288"/>
    </source>
</evidence>
<dbReference type="GO" id="GO:0098552">
    <property type="term" value="C:side of membrane"/>
    <property type="evidence" value="ECO:0007669"/>
    <property type="project" value="UniProtKB-KW"/>
</dbReference>
<keyword evidence="12" id="KW-1185">Reference proteome</keyword>
<evidence type="ECO:0000256" key="2">
    <source>
        <dbReference type="ARBA" id="ARBA00022475"/>
    </source>
</evidence>
<name>A0A4D6NN58_VIGUN</name>
<dbReference type="Gene3D" id="1.20.58.1040">
    <property type="match status" value="2"/>
</dbReference>
<evidence type="ECO:0000256" key="4">
    <source>
        <dbReference type="ARBA" id="ARBA00022729"/>
    </source>
</evidence>
<dbReference type="Proteomes" id="UP000501690">
    <property type="component" value="Linkage Group LG11"/>
</dbReference>
<dbReference type="PANTHER" id="PTHR31044:SF25">
    <property type="entry name" value="PLASMODESMATA CALLOSE-BINDING PROTEIN 3"/>
    <property type="match status" value="1"/>
</dbReference>
<reference evidence="11 12" key="1">
    <citation type="submission" date="2019-04" db="EMBL/GenBank/DDBJ databases">
        <title>An improved genome assembly and genetic linkage map for asparagus bean, Vigna unguiculata ssp. sesquipedialis.</title>
        <authorList>
            <person name="Xia Q."/>
            <person name="Zhang R."/>
            <person name="Dong Y."/>
        </authorList>
    </citation>
    <scope>NUCLEOTIDE SEQUENCE [LARGE SCALE GENOMIC DNA]</scope>
    <source>
        <tissue evidence="11">Leaf</tissue>
    </source>
</reference>
<feature type="domain" description="X8" evidence="10">
    <location>
        <begin position="149"/>
        <end position="230"/>
    </location>
</feature>
<dbReference type="FunFam" id="1.20.58.1040:FF:000001">
    <property type="entry name" value="Glucan endo-1,3-beta-glucosidase 4"/>
    <property type="match status" value="2"/>
</dbReference>
<keyword evidence="5" id="KW-0472">Membrane</keyword>
<feature type="chain" id="PRO_5020040870" evidence="9">
    <location>
        <begin position="21"/>
        <end position="256"/>
    </location>
</feature>
<evidence type="ECO:0000313" key="12">
    <source>
        <dbReference type="Proteomes" id="UP000501690"/>
    </source>
</evidence>
<keyword evidence="11" id="KW-0808">Transferase</keyword>
<dbReference type="AlphaFoldDB" id="A0A4D6NN58"/>
<evidence type="ECO:0000256" key="6">
    <source>
        <dbReference type="ARBA" id="ARBA00023157"/>
    </source>
</evidence>
<evidence type="ECO:0000256" key="1">
    <source>
        <dbReference type="ARBA" id="ARBA00004609"/>
    </source>
</evidence>
<comment type="subcellular location">
    <subcellularLocation>
        <location evidence="1">Cell membrane</location>
        <topology evidence="1">Lipid-anchor</topology>
        <topology evidence="1">GPI-anchor</topology>
    </subcellularLocation>
</comment>
<keyword evidence="4 9" id="KW-0732">Signal</keyword>
<dbReference type="InterPro" id="IPR012946">
    <property type="entry name" value="X8"/>
</dbReference>
<protein>
    <submittedName>
        <fullName evidence="11">Histidine kinase 2/3/4</fullName>
    </submittedName>
</protein>
<dbReference type="Pfam" id="PF07983">
    <property type="entry name" value="X8"/>
    <property type="match status" value="2"/>
</dbReference>
<evidence type="ECO:0000256" key="5">
    <source>
        <dbReference type="ARBA" id="ARBA00023136"/>
    </source>
</evidence>
<feature type="domain" description="X8" evidence="10">
    <location>
        <begin position="21"/>
        <end position="104"/>
    </location>
</feature>
<keyword evidence="3" id="KW-0336">GPI-anchor</keyword>
<keyword evidence="11" id="KW-0418">Kinase</keyword>
<gene>
    <name evidence="11" type="ORF">DEO72_LG11g987</name>
</gene>
<dbReference type="GO" id="GO:0009506">
    <property type="term" value="C:plasmodesma"/>
    <property type="evidence" value="ECO:0007669"/>
    <property type="project" value="UniProtKB-ARBA"/>
</dbReference>
<dbReference type="GO" id="GO:0005886">
    <property type="term" value="C:plasma membrane"/>
    <property type="evidence" value="ECO:0007669"/>
    <property type="project" value="UniProtKB-SubCell"/>
</dbReference>
<evidence type="ECO:0000256" key="7">
    <source>
        <dbReference type="ARBA" id="ARBA00023180"/>
    </source>
</evidence>
<dbReference type="SMART" id="SM00768">
    <property type="entry name" value="X8"/>
    <property type="match status" value="2"/>
</dbReference>
<keyword evidence="7" id="KW-0325">Glycoprotein</keyword>
<dbReference type="PANTHER" id="PTHR31044">
    <property type="entry name" value="BETA-1,3 GLUCANASE"/>
    <property type="match status" value="1"/>
</dbReference>
<sequence length="256" mass="27388">MSSKAFAALLLLAFTSSSSATWCVCKEGSDTILQKTLDYACGAGADCNPLHQNGPCFQPNTVRAHCNYAVNSYFQKKSQAQGSCDFAGTATVTASDPSSAGCSYPASSRNETKPLNGVHRNQYMSLCWYGAWQQGSTRQAIATNTGSATWCVCKEGSDTILQKTLDYACGAGADCNPLHQNGPCFQPNTVRAHCNYAVNSYFQKKSQAQGSCDFAGTATVTASDPMQDVPTLQVPGMHVVLHLLLPLTWNLILQNL</sequence>
<evidence type="ECO:0000313" key="11">
    <source>
        <dbReference type="EMBL" id="QCE13989.1"/>
    </source>
</evidence>
<evidence type="ECO:0000256" key="9">
    <source>
        <dbReference type="SAM" id="SignalP"/>
    </source>
</evidence>
<dbReference type="EMBL" id="CP039355">
    <property type="protein sequence ID" value="QCE13989.1"/>
    <property type="molecule type" value="Genomic_DNA"/>
</dbReference>